<proteinExistence type="predicted"/>
<dbReference type="EMBL" id="CAHIKZ030004534">
    <property type="protein sequence ID" value="CAE1311882.1"/>
    <property type="molecule type" value="Genomic_DNA"/>
</dbReference>
<keyword evidence="2" id="KW-1185">Reference proteome</keyword>
<organism evidence="1 2">
    <name type="scientific">Acanthosepion pharaonis</name>
    <name type="common">Pharaoh cuttlefish</name>
    <name type="synonym">Sepia pharaonis</name>
    <dbReference type="NCBI Taxonomy" id="158019"/>
    <lineage>
        <taxon>Eukaryota</taxon>
        <taxon>Metazoa</taxon>
        <taxon>Spiralia</taxon>
        <taxon>Lophotrochozoa</taxon>
        <taxon>Mollusca</taxon>
        <taxon>Cephalopoda</taxon>
        <taxon>Coleoidea</taxon>
        <taxon>Decapodiformes</taxon>
        <taxon>Sepiida</taxon>
        <taxon>Sepiina</taxon>
        <taxon>Sepiidae</taxon>
        <taxon>Acanthosepion</taxon>
    </lineage>
</organism>
<reference evidence="1" key="1">
    <citation type="submission" date="2021-01" db="EMBL/GenBank/DDBJ databases">
        <authorList>
            <person name="Li R."/>
            <person name="Bekaert M."/>
        </authorList>
    </citation>
    <scope>NUCLEOTIDE SEQUENCE</scope>
    <source>
        <strain evidence="1">Farmed</strain>
    </source>
</reference>
<sequence>MQNREATSVLVDFTAASGVEQRLEVGHHVEHAAEQIDIEAPVRPGRSHGRRDAHRFQHFGPGHRILSACGVPSPSTTRRPCSRKPSFLTTSRAGHDDNAFQWPAVCQNCSGNLLRKKRLPATGLRAIGTSVSTKPCLQAALPGDGDTPADIPSRTPLAMAESGQKSLFASTRRYDCKRLQIAEAVLRAVGEMVRHRGLLAIPTLAVCADGDGQLHRQAEAKSCAVSSREEGDRSALLAVRFMDRDYSIPESEFRSMQIVTIIQQRPSTFRRNPPNAP</sequence>
<dbReference type="Proteomes" id="UP000597762">
    <property type="component" value="Unassembled WGS sequence"/>
</dbReference>
<gene>
    <name evidence="1" type="ORF">SPHA_63211</name>
</gene>
<name>A0A812DW05_ACAPH</name>
<accession>A0A812DW05</accession>
<evidence type="ECO:0000313" key="2">
    <source>
        <dbReference type="Proteomes" id="UP000597762"/>
    </source>
</evidence>
<evidence type="ECO:0000313" key="1">
    <source>
        <dbReference type="EMBL" id="CAE1311882.1"/>
    </source>
</evidence>
<dbReference type="AlphaFoldDB" id="A0A812DW05"/>
<comment type="caution">
    <text evidence="1">The sequence shown here is derived from an EMBL/GenBank/DDBJ whole genome shotgun (WGS) entry which is preliminary data.</text>
</comment>
<protein>
    <submittedName>
        <fullName evidence="1">Uncharacterized protein</fullName>
    </submittedName>
</protein>